<feature type="transmembrane region" description="Helical" evidence="4">
    <location>
        <begin position="134"/>
        <end position="156"/>
    </location>
</feature>
<dbReference type="InterPro" id="IPR041916">
    <property type="entry name" value="Anti_sigma_zinc_sf"/>
</dbReference>
<keyword evidence="1" id="KW-0805">Transcription regulation</keyword>
<evidence type="ECO:0008006" key="7">
    <source>
        <dbReference type="Google" id="ProtNLM"/>
    </source>
</evidence>
<keyword evidence="6" id="KW-1185">Reference proteome</keyword>
<proteinExistence type="predicted"/>
<evidence type="ECO:0000256" key="4">
    <source>
        <dbReference type="SAM" id="Phobius"/>
    </source>
</evidence>
<accession>A0ABP9A359</accession>
<keyword evidence="2" id="KW-0804">Transcription</keyword>
<evidence type="ECO:0000313" key="6">
    <source>
        <dbReference type="Proteomes" id="UP001501147"/>
    </source>
</evidence>
<keyword evidence="4" id="KW-1133">Transmembrane helix</keyword>
<name>A0ABP9A359_9ACTN</name>
<evidence type="ECO:0000313" key="5">
    <source>
        <dbReference type="EMBL" id="GAA4772409.1"/>
    </source>
</evidence>
<dbReference type="Proteomes" id="UP001501147">
    <property type="component" value="Unassembled WGS sequence"/>
</dbReference>
<feature type="region of interest" description="Disordered" evidence="3">
    <location>
        <begin position="85"/>
        <end position="130"/>
    </location>
</feature>
<evidence type="ECO:0000256" key="2">
    <source>
        <dbReference type="ARBA" id="ARBA00023163"/>
    </source>
</evidence>
<evidence type="ECO:0000256" key="1">
    <source>
        <dbReference type="ARBA" id="ARBA00023015"/>
    </source>
</evidence>
<dbReference type="Gene3D" id="1.10.10.1320">
    <property type="entry name" value="Anti-sigma factor, zinc-finger domain"/>
    <property type="match status" value="1"/>
</dbReference>
<organism evidence="5 6">
    <name type="scientific">Streptomyces sanyensis</name>
    <dbReference type="NCBI Taxonomy" id="568869"/>
    <lineage>
        <taxon>Bacteria</taxon>
        <taxon>Bacillati</taxon>
        <taxon>Actinomycetota</taxon>
        <taxon>Actinomycetes</taxon>
        <taxon>Kitasatosporales</taxon>
        <taxon>Streptomycetaceae</taxon>
        <taxon>Streptomyces</taxon>
    </lineage>
</organism>
<gene>
    <name evidence="5" type="ORF">GCM10023329_19950</name>
</gene>
<dbReference type="EMBL" id="BAABJV010000003">
    <property type="protein sequence ID" value="GAA4772409.1"/>
    <property type="molecule type" value="Genomic_DNA"/>
</dbReference>
<evidence type="ECO:0000256" key="3">
    <source>
        <dbReference type="SAM" id="MobiDB-lite"/>
    </source>
</evidence>
<protein>
    <recommendedName>
        <fullName evidence="7">Zinc-finger domain-containing protein</fullName>
    </recommendedName>
</protein>
<comment type="caution">
    <text evidence="5">The sequence shown here is derived from an EMBL/GenBank/DDBJ whole genome shotgun (WGS) entry which is preliminary data.</text>
</comment>
<reference evidence="6" key="1">
    <citation type="journal article" date="2019" name="Int. J. Syst. Evol. Microbiol.">
        <title>The Global Catalogue of Microorganisms (GCM) 10K type strain sequencing project: providing services to taxonomists for standard genome sequencing and annotation.</title>
        <authorList>
            <consortium name="The Broad Institute Genomics Platform"/>
            <consortium name="The Broad Institute Genome Sequencing Center for Infectious Disease"/>
            <person name="Wu L."/>
            <person name="Ma J."/>
        </authorList>
    </citation>
    <scope>NUCLEOTIDE SEQUENCE [LARGE SCALE GENOMIC DNA]</scope>
    <source>
        <strain evidence="6">JCM 18324</strain>
    </source>
</reference>
<keyword evidence="4" id="KW-0812">Transmembrane</keyword>
<keyword evidence="4" id="KW-0472">Membrane</keyword>
<sequence>MTSSTDTNRHPDVSEIADLTEGLLPFDQAAELRRHLEGCAVCADVRTSLEEIRGLLGTLPGPGRMPGDVAGRIDAALAAEALLQATTPDPASDVSRETKGSSADGGSLSHPDRPSGHSRGATGPGRTRRSRRRLAAFGAVLGAAAVGVGVLVLQGLPSTVGDAGRAQDAGLSSAAGADGEFSGEPIDERVRSLLSAPIDAAEPRIEKGPSLEAEAPGMVTPQSSPDSALPPCVQRGTGRGEQPLAFEQGQYQGTGAYLVVLPHAADRTQVDAYVVDASCTEDGGADAGSLLLDGTYPLE</sequence>